<comment type="caution">
    <text evidence="1">The sequence shown here is derived from an EMBL/GenBank/DDBJ whole genome shotgun (WGS) entry which is preliminary data.</text>
</comment>
<dbReference type="AlphaFoldDB" id="A0A9P7VG67"/>
<dbReference type="RefSeq" id="XP_043033868.1">
    <property type="nucleotide sequence ID" value="XM_043181655.1"/>
</dbReference>
<sequence length="101" mass="11619">MVIHSSSTTMSFLPTSEMSALHTWGLPAALRTLLCWTNSMFQVRHKKHRVTSSHKKCSRRRSMYLDHLLSIISRPLSNYCRKGETIYVVRSISGKEVKAPR</sequence>
<reference evidence="1" key="1">
    <citation type="submission" date="2020-11" db="EMBL/GenBank/DDBJ databases">
        <title>Adaptations for nitrogen fixation in a non-lichenized fungal sporocarp promotes dispersal by wood-feeding termites.</title>
        <authorList>
            <consortium name="DOE Joint Genome Institute"/>
            <person name="Koch R.A."/>
            <person name="Yoon G."/>
            <person name="Arayal U."/>
            <person name="Lail K."/>
            <person name="Amirebrahimi M."/>
            <person name="Labutti K."/>
            <person name="Lipzen A."/>
            <person name="Riley R."/>
            <person name="Barry K."/>
            <person name="Henrissat B."/>
            <person name="Grigoriev I.V."/>
            <person name="Herr J.R."/>
            <person name="Aime M.C."/>
        </authorList>
    </citation>
    <scope>NUCLEOTIDE SEQUENCE</scope>
    <source>
        <strain evidence="1">MCA 3950</strain>
    </source>
</reference>
<organism evidence="1 2">
    <name type="scientific">Guyanagaster necrorhizus</name>
    <dbReference type="NCBI Taxonomy" id="856835"/>
    <lineage>
        <taxon>Eukaryota</taxon>
        <taxon>Fungi</taxon>
        <taxon>Dikarya</taxon>
        <taxon>Basidiomycota</taxon>
        <taxon>Agaricomycotina</taxon>
        <taxon>Agaricomycetes</taxon>
        <taxon>Agaricomycetidae</taxon>
        <taxon>Agaricales</taxon>
        <taxon>Marasmiineae</taxon>
        <taxon>Physalacriaceae</taxon>
        <taxon>Guyanagaster</taxon>
    </lineage>
</organism>
<dbReference type="EMBL" id="MU250572">
    <property type="protein sequence ID" value="KAG7440368.1"/>
    <property type="molecule type" value="Genomic_DNA"/>
</dbReference>
<evidence type="ECO:0000313" key="1">
    <source>
        <dbReference type="EMBL" id="KAG7440368.1"/>
    </source>
</evidence>
<dbReference type="Proteomes" id="UP000812287">
    <property type="component" value="Unassembled WGS sequence"/>
</dbReference>
<proteinExistence type="predicted"/>
<name>A0A9P7VG67_9AGAR</name>
<keyword evidence="2" id="KW-1185">Reference proteome</keyword>
<protein>
    <submittedName>
        <fullName evidence="1">Uncharacterized protein</fullName>
    </submittedName>
</protein>
<dbReference type="GeneID" id="66103951"/>
<evidence type="ECO:0000313" key="2">
    <source>
        <dbReference type="Proteomes" id="UP000812287"/>
    </source>
</evidence>
<gene>
    <name evidence="1" type="ORF">BT62DRAFT_624004</name>
</gene>
<accession>A0A9P7VG67</accession>